<dbReference type="GO" id="GO:0005524">
    <property type="term" value="F:ATP binding"/>
    <property type="evidence" value="ECO:0007669"/>
    <property type="project" value="InterPro"/>
</dbReference>
<feature type="domain" description="Protein kinase" evidence="1">
    <location>
        <begin position="8"/>
        <end position="222"/>
    </location>
</feature>
<keyword evidence="2" id="KW-0418">Kinase</keyword>
<sequence length="222" mass="25223">MEIDQMRQAFLEEDGDCVFDHTKVILRHNDDYYFARIKQRVKTASTIDIRRLAKTKIPVEDIWPLWETRFTLAPNPSSPHTFVKRPSLISYGEGSATDKLYEHLKTELEACEVLKRSPHPNIATYFGCVESSGRVSGLCFQHYPQTLEEWLQRTTSQATREDCLQGIESGVRHMHSLGLVHNDINIANIMMEGDRPVVIDFDSCQPEGSVLRGKSGTAGWGL</sequence>
<feature type="non-terminal residue" evidence="2">
    <location>
        <position position="222"/>
    </location>
</feature>
<evidence type="ECO:0000313" key="2">
    <source>
        <dbReference type="EMBL" id="KXJ85052.1"/>
    </source>
</evidence>
<accession>A0A136IJE9</accession>
<evidence type="ECO:0000259" key="1">
    <source>
        <dbReference type="PROSITE" id="PS50011"/>
    </source>
</evidence>
<dbReference type="EMBL" id="KQ964299">
    <property type="protein sequence ID" value="KXJ85052.1"/>
    <property type="molecule type" value="Genomic_DNA"/>
</dbReference>
<keyword evidence="2" id="KW-0808">Transferase</keyword>
<gene>
    <name evidence="2" type="ORF">Micbo1qcDRAFT_169693</name>
</gene>
<dbReference type="SUPFAM" id="SSF56112">
    <property type="entry name" value="Protein kinase-like (PK-like)"/>
    <property type="match status" value="1"/>
</dbReference>
<dbReference type="Proteomes" id="UP000070501">
    <property type="component" value="Unassembled WGS sequence"/>
</dbReference>
<keyword evidence="3" id="KW-1185">Reference proteome</keyword>
<reference evidence="3" key="1">
    <citation type="submission" date="2016-02" db="EMBL/GenBank/DDBJ databases">
        <title>Draft genome sequence of Microdochium bolleyi, a fungal endophyte of beachgrass.</title>
        <authorList>
            <consortium name="DOE Joint Genome Institute"/>
            <person name="David A.S."/>
            <person name="May G."/>
            <person name="Haridas S."/>
            <person name="Lim J."/>
            <person name="Wang M."/>
            <person name="Labutti K."/>
            <person name="Lipzen A."/>
            <person name="Barry K."/>
            <person name="Grigoriev I.V."/>
        </authorList>
    </citation>
    <scope>NUCLEOTIDE SEQUENCE [LARGE SCALE GENOMIC DNA]</scope>
    <source>
        <strain evidence="3">J235TASD1</strain>
    </source>
</reference>
<dbReference type="InterPro" id="IPR000719">
    <property type="entry name" value="Prot_kinase_dom"/>
</dbReference>
<evidence type="ECO:0000313" key="3">
    <source>
        <dbReference type="Proteomes" id="UP000070501"/>
    </source>
</evidence>
<name>A0A136IJE9_9PEZI</name>
<dbReference type="OrthoDB" id="4062651at2759"/>
<dbReference type="InParanoid" id="A0A136IJE9"/>
<protein>
    <submittedName>
        <fullName evidence="2">Serine/threonine kinase</fullName>
    </submittedName>
</protein>
<dbReference type="InterPro" id="IPR011009">
    <property type="entry name" value="Kinase-like_dom_sf"/>
</dbReference>
<organism evidence="2 3">
    <name type="scientific">Microdochium bolleyi</name>
    <dbReference type="NCBI Taxonomy" id="196109"/>
    <lineage>
        <taxon>Eukaryota</taxon>
        <taxon>Fungi</taxon>
        <taxon>Dikarya</taxon>
        <taxon>Ascomycota</taxon>
        <taxon>Pezizomycotina</taxon>
        <taxon>Sordariomycetes</taxon>
        <taxon>Xylariomycetidae</taxon>
        <taxon>Xylariales</taxon>
        <taxon>Microdochiaceae</taxon>
        <taxon>Microdochium</taxon>
    </lineage>
</organism>
<proteinExistence type="predicted"/>
<dbReference type="Gene3D" id="1.10.510.10">
    <property type="entry name" value="Transferase(Phosphotransferase) domain 1"/>
    <property type="match status" value="1"/>
</dbReference>
<dbReference type="PROSITE" id="PS50011">
    <property type="entry name" value="PROTEIN_KINASE_DOM"/>
    <property type="match status" value="1"/>
</dbReference>
<dbReference type="GO" id="GO:0004672">
    <property type="term" value="F:protein kinase activity"/>
    <property type="evidence" value="ECO:0007669"/>
    <property type="project" value="InterPro"/>
</dbReference>
<dbReference type="AlphaFoldDB" id="A0A136IJE9"/>
<dbReference type="Pfam" id="PF00069">
    <property type="entry name" value="Pkinase"/>
    <property type="match status" value="1"/>
</dbReference>
<dbReference type="STRING" id="196109.A0A136IJE9"/>